<evidence type="ECO:0000256" key="2">
    <source>
        <dbReference type="SAM" id="Phobius"/>
    </source>
</evidence>
<gene>
    <name evidence="3" type="ORF">B0T24DRAFT_592818</name>
</gene>
<proteinExistence type="predicted"/>
<name>A0AAE0NBC7_9PEZI</name>
<organism evidence="3 4">
    <name type="scientific">Lasiosphaeria ovina</name>
    <dbReference type="NCBI Taxonomy" id="92902"/>
    <lineage>
        <taxon>Eukaryota</taxon>
        <taxon>Fungi</taxon>
        <taxon>Dikarya</taxon>
        <taxon>Ascomycota</taxon>
        <taxon>Pezizomycotina</taxon>
        <taxon>Sordariomycetes</taxon>
        <taxon>Sordariomycetidae</taxon>
        <taxon>Sordariales</taxon>
        <taxon>Lasiosphaeriaceae</taxon>
        <taxon>Lasiosphaeria</taxon>
    </lineage>
</organism>
<keyword evidence="2" id="KW-0472">Membrane</keyword>
<reference evidence="3" key="2">
    <citation type="submission" date="2023-06" db="EMBL/GenBank/DDBJ databases">
        <authorList>
            <consortium name="Lawrence Berkeley National Laboratory"/>
            <person name="Haridas S."/>
            <person name="Hensen N."/>
            <person name="Bonometti L."/>
            <person name="Westerberg I."/>
            <person name="Brannstrom I.O."/>
            <person name="Guillou S."/>
            <person name="Cros-Aarteil S."/>
            <person name="Calhoun S."/>
            <person name="Kuo A."/>
            <person name="Mondo S."/>
            <person name="Pangilinan J."/>
            <person name="Riley R."/>
            <person name="Labutti K."/>
            <person name="Andreopoulos B."/>
            <person name="Lipzen A."/>
            <person name="Chen C."/>
            <person name="Yanf M."/>
            <person name="Daum C."/>
            <person name="Ng V."/>
            <person name="Clum A."/>
            <person name="Steindorff A."/>
            <person name="Ohm R."/>
            <person name="Martin F."/>
            <person name="Silar P."/>
            <person name="Natvig D."/>
            <person name="Lalanne C."/>
            <person name="Gautier V."/>
            <person name="Ament-Velasquez S.L."/>
            <person name="Kruys A."/>
            <person name="Hutchinson M.I."/>
            <person name="Powell A.J."/>
            <person name="Barry K."/>
            <person name="Miller A.N."/>
            <person name="Grigoriev I.V."/>
            <person name="Debuchy R."/>
            <person name="Gladieux P."/>
            <person name="Thoren M.H."/>
            <person name="Johannesson H."/>
        </authorList>
    </citation>
    <scope>NUCLEOTIDE SEQUENCE</scope>
    <source>
        <strain evidence="3">CBS 958.72</strain>
    </source>
</reference>
<keyword evidence="2" id="KW-0812">Transmembrane</keyword>
<evidence type="ECO:0000313" key="3">
    <source>
        <dbReference type="EMBL" id="KAK3377205.1"/>
    </source>
</evidence>
<dbReference type="Proteomes" id="UP001287356">
    <property type="component" value="Unassembled WGS sequence"/>
</dbReference>
<keyword evidence="2" id="KW-1133">Transmembrane helix</keyword>
<evidence type="ECO:0000313" key="4">
    <source>
        <dbReference type="Proteomes" id="UP001287356"/>
    </source>
</evidence>
<dbReference type="AlphaFoldDB" id="A0AAE0NBC7"/>
<sequence>MLTEATRTGKALSQEGNALAFLTQVERETLLEGLQAEREALGAEILDGSMMEKVGLKFKDIAGVEMSEADAITINSKIEQAAATVEKVGATEAKALADAAKITVWTKVFIAINVVAIIGLAIWDHYKEKQIADELHETIAKVCTARLYAQVAERQELVHTDQMHNPNMGNVTAVGRSVLHKLADYDAKDKYGTTPLQAFNRRDTPSGLMLRAAFGELLENIERAKKMRVVATEDPAEGFGSAQSNDEFLDAHETLDN</sequence>
<feature type="region of interest" description="Disordered" evidence="1">
    <location>
        <begin position="235"/>
        <end position="257"/>
    </location>
</feature>
<dbReference type="EMBL" id="JAULSN010000003">
    <property type="protein sequence ID" value="KAK3377205.1"/>
    <property type="molecule type" value="Genomic_DNA"/>
</dbReference>
<accession>A0AAE0NBC7</accession>
<reference evidence="3" key="1">
    <citation type="journal article" date="2023" name="Mol. Phylogenet. Evol.">
        <title>Genome-scale phylogeny and comparative genomics of the fungal order Sordariales.</title>
        <authorList>
            <person name="Hensen N."/>
            <person name="Bonometti L."/>
            <person name="Westerberg I."/>
            <person name="Brannstrom I.O."/>
            <person name="Guillou S."/>
            <person name="Cros-Aarteil S."/>
            <person name="Calhoun S."/>
            <person name="Haridas S."/>
            <person name="Kuo A."/>
            <person name="Mondo S."/>
            <person name="Pangilinan J."/>
            <person name="Riley R."/>
            <person name="LaButti K."/>
            <person name="Andreopoulos B."/>
            <person name="Lipzen A."/>
            <person name="Chen C."/>
            <person name="Yan M."/>
            <person name="Daum C."/>
            <person name="Ng V."/>
            <person name="Clum A."/>
            <person name="Steindorff A."/>
            <person name="Ohm R.A."/>
            <person name="Martin F."/>
            <person name="Silar P."/>
            <person name="Natvig D.O."/>
            <person name="Lalanne C."/>
            <person name="Gautier V."/>
            <person name="Ament-Velasquez S.L."/>
            <person name="Kruys A."/>
            <person name="Hutchinson M.I."/>
            <person name="Powell A.J."/>
            <person name="Barry K."/>
            <person name="Miller A.N."/>
            <person name="Grigoriev I.V."/>
            <person name="Debuchy R."/>
            <person name="Gladieux P."/>
            <person name="Hiltunen Thoren M."/>
            <person name="Johannesson H."/>
        </authorList>
    </citation>
    <scope>NUCLEOTIDE SEQUENCE</scope>
    <source>
        <strain evidence="3">CBS 958.72</strain>
    </source>
</reference>
<feature type="transmembrane region" description="Helical" evidence="2">
    <location>
        <begin position="104"/>
        <end position="123"/>
    </location>
</feature>
<keyword evidence="4" id="KW-1185">Reference proteome</keyword>
<protein>
    <submittedName>
        <fullName evidence="3">Uncharacterized protein</fullName>
    </submittedName>
</protein>
<comment type="caution">
    <text evidence="3">The sequence shown here is derived from an EMBL/GenBank/DDBJ whole genome shotgun (WGS) entry which is preliminary data.</text>
</comment>
<evidence type="ECO:0000256" key="1">
    <source>
        <dbReference type="SAM" id="MobiDB-lite"/>
    </source>
</evidence>